<evidence type="ECO:0000313" key="4">
    <source>
        <dbReference type="Proteomes" id="UP000277279"/>
    </source>
</evidence>
<dbReference type="InterPro" id="IPR052698">
    <property type="entry name" value="MoCofactor_Util/Proc"/>
</dbReference>
<sequence>MQFSELAKTNKLRASRTPIVEIVDLRSGNQTLHLDRIPENDPLRFEIEIALNDGVSRRVSVGTENYFLRVHAPKRRIVVVGAVHITQHLAPMASATGSEVLVIDPREAFASAARFPGATIYSLWPEEAFAAIQLDRSTAVIAVTHDPKIDDPAIVAALSHGCFYVGALGSRKTHAARLDRFQSYGFSREQLLSIRAPIGLDIGARSPAEIAVSILAEVIAFQAGRVGRELI</sequence>
<dbReference type="Proteomes" id="UP000518315">
    <property type="component" value="Unassembled WGS sequence"/>
</dbReference>
<dbReference type="EMBL" id="RJJT01000025">
    <property type="protein sequence ID" value="RSB64765.1"/>
    <property type="molecule type" value="Genomic_DNA"/>
</dbReference>
<dbReference type="PANTHER" id="PTHR30388:SF4">
    <property type="entry name" value="MOLYBDENUM COFACTOR INSERTION CHAPERONE PAOD"/>
    <property type="match status" value="1"/>
</dbReference>
<dbReference type="AlphaFoldDB" id="A0A3R9A224"/>
<evidence type="ECO:0000313" key="2">
    <source>
        <dbReference type="EMBL" id="MBB3138110.1"/>
    </source>
</evidence>
<evidence type="ECO:0000313" key="5">
    <source>
        <dbReference type="Proteomes" id="UP000518315"/>
    </source>
</evidence>
<dbReference type="RefSeq" id="WP_125849329.1">
    <property type="nucleotide sequence ID" value="NZ_JACHXH010000028.1"/>
</dbReference>
<evidence type="ECO:0000259" key="1">
    <source>
        <dbReference type="Pfam" id="PF13478"/>
    </source>
</evidence>
<dbReference type="EMBL" id="JACHXH010000028">
    <property type="protein sequence ID" value="MBB3138110.1"/>
    <property type="molecule type" value="Genomic_DNA"/>
</dbReference>
<evidence type="ECO:0000313" key="3">
    <source>
        <dbReference type="EMBL" id="RSB64765.1"/>
    </source>
</evidence>
<proteinExistence type="predicted"/>
<comment type="caution">
    <text evidence="3">The sequence shown here is derived from an EMBL/GenBank/DDBJ whole genome shotgun (WGS) entry which is preliminary data.</text>
</comment>
<accession>A0A3R9A224</accession>
<dbReference type="SUPFAM" id="SSF51735">
    <property type="entry name" value="NAD(P)-binding Rossmann-fold domains"/>
    <property type="match status" value="1"/>
</dbReference>
<dbReference type="InterPro" id="IPR027051">
    <property type="entry name" value="XdhC_Rossmann_dom"/>
</dbReference>
<organism evidence="3 4">
    <name type="scientific">Rhizobium pisi</name>
    <dbReference type="NCBI Taxonomy" id="574561"/>
    <lineage>
        <taxon>Bacteria</taxon>
        <taxon>Pseudomonadati</taxon>
        <taxon>Pseudomonadota</taxon>
        <taxon>Alphaproteobacteria</taxon>
        <taxon>Hyphomicrobiales</taxon>
        <taxon>Rhizobiaceae</taxon>
        <taxon>Rhizobium/Agrobacterium group</taxon>
        <taxon>Rhizobium</taxon>
    </lineage>
</organism>
<dbReference type="Pfam" id="PF13478">
    <property type="entry name" value="XdhC_C"/>
    <property type="match status" value="1"/>
</dbReference>
<keyword evidence="5" id="KW-1185">Reference proteome</keyword>
<gene>
    <name evidence="3" type="ORF">EFD55_27440</name>
    <name evidence="2" type="ORF">FHS26_005888</name>
</gene>
<reference evidence="3 4" key="1">
    <citation type="submission" date="2018-11" db="EMBL/GenBank/DDBJ databases">
        <authorList>
            <person name="Huo Y."/>
        </authorList>
    </citation>
    <scope>NUCLEOTIDE SEQUENCE [LARGE SCALE GENOMIC DNA]</scope>
    <source>
        <strain evidence="3 4">DSM 30132</strain>
    </source>
</reference>
<feature type="domain" description="XdhC Rossmann" evidence="1">
    <location>
        <begin position="77"/>
        <end position="218"/>
    </location>
</feature>
<reference evidence="2 5" key="2">
    <citation type="submission" date="2020-08" db="EMBL/GenBank/DDBJ databases">
        <title>Genomic Encyclopedia of Type Strains, Phase III (KMG-III): the genomes of soil and plant-associated and newly described type strains.</title>
        <authorList>
            <person name="Whitman W."/>
        </authorList>
    </citation>
    <scope>NUCLEOTIDE SEQUENCE [LARGE SCALE GENOMIC DNA]</scope>
    <source>
        <strain evidence="2 5">CECT 4113</strain>
    </source>
</reference>
<dbReference type="OrthoDB" id="9815497at2"/>
<dbReference type="Gene3D" id="3.40.50.720">
    <property type="entry name" value="NAD(P)-binding Rossmann-like Domain"/>
    <property type="match status" value="1"/>
</dbReference>
<name>A0A3R9A224_9HYPH</name>
<dbReference type="InterPro" id="IPR036291">
    <property type="entry name" value="NAD(P)-bd_dom_sf"/>
</dbReference>
<dbReference type="Proteomes" id="UP000277279">
    <property type="component" value="Unassembled WGS sequence"/>
</dbReference>
<dbReference type="PANTHER" id="PTHR30388">
    <property type="entry name" value="ALDEHYDE OXIDOREDUCTASE MOLYBDENUM COFACTOR ASSEMBLY PROTEIN"/>
    <property type="match status" value="1"/>
</dbReference>
<protein>
    <submittedName>
        <fullName evidence="2">Xanthine dehydrogenase accessory factor</fullName>
    </submittedName>
    <submittedName>
        <fullName evidence="3">XdhC/CoxF family protein</fullName>
    </submittedName>
</protein>